<evidence type="ECO:0000256" key="8">
    <source>
        <dbReference type="ARBA" id="ARBA00046341"/>
    </source>
</evidence>
<dbReference type="EMBL" id="SDOX01000010">
    <property type="protein sequence ID" value="TFJ85942.1"/>
    <property type="molecule type" value="Genomic_DNA"/>
</dbReference>
<dbReference type="PROSITE" id="PS51157">
    <property type="entry name" value="ZF_UBR"/>
    <property type="match status" value="1"/>
</dbReference>
<reference evidence="13 14" key="1">
    <citation type="submission" date="2019-01" db="EMBL/GenBank/DDBJ databases">
        <title>Nuclear Genome Assembly of the Microalgal Biofuel strain Nannochloropsis salina CCMP1776.</title>
        <authorList>
            <person name="Hovde B."/>
        </authorList>
    </citation>
    <scope>NUCLEOTIDE SEQUENCE [LARGE SCALE GENOMIC DNA]</scope>
    <source>
        <strain evidence="13 14">CCMP1776</strain>
    </source>
</reference>
<gene>
    <name evidence="13" type="ORF">NSK_002762</name>
</gene>
<comment type="similarity">
    <text evidence="8 10">Belongs to the E3 ubiquitin-protein ligase UBR1-like family.</text>
</comment>
<dbReference type="InterPro" id="IPR055194">
    <property type="entry name" value="UBR1-like_WH"/>
</dbReference>
<feature type="region of interest" description="Disordered" evidence="11">
    <location>
        <begin position="2208"/>
        <end position="2240"/>
    </location>
</feature>
<evidence type="ECO:0000256" key="11">
    <source>
        <dbReference type="SAM" id="MobiDB-lite"/>
    </source>
</evidence>
<feature type="region of interest" description="Disordered" evidence="11">
    <location>
        <begin position="1824"/>
        <end position="1876"/>
    </location>
</feature>
<accession>A0A4D9D328</accession>
<dbReference type="Gene3D" id="2.10.110.30">
    <property type="match status" value="1"/>
</dbReference>
<keyword evidence="14" id="KW-1185">Reference proteome</keyword>
<evidence type="ECO:0000256" key="3">
    <source>
        <dbReference type="ARBA" id="ARBA00022679"/>
    </source>
</evidence>
<feature type="region of interest" description="Disordered" evidence="11">
    <location>
        <begin position="1078"/>
        <end position="1122"/>
    </location>
</feature>
<dbReference type="Proteomes" id="UP000355283">
    <property type="component" value="Unassembled WGS sequence"/>
</dbReference>
<dbReference type="OrthoDB" id="207289at2759"/>
<feature type="region of interest" description="Disordered" evidence="11">
    <location>
        <begin position="1469"/>
        <end position="1494"/>
    </location>
</feature>
<comment type="catalytic activity">
    <reaction evidence="1 10">
        <text>S-ubiquitinyl-[E2 ubiquitin-conjugating enzyme]-L-cysteine + [acceptor protein]-L-lysine = [E2 ubiquitin-conjugating enzyme]-L-cysteine + N(6)-ubiquitinyl-[acceptor protein]-L-lysine.</text>
        <dbReference type="EC" id="2.3.2.27"/>
    </reaction>
</comment>
<dbReference type="PANTHER" id="PTHR21497">
    <property type="entry name" value="UBIQUITIN LIGASE E3 ALPHA-RELATED"/>
    <property type="match status" value="1"/>
</dbReference>
<feature type="compositionally biased region" description="Acidic residues" evidence="11">
    <location>
        <begin position="1850"/>
        <end position="1861"/>
    </location>
</feature>
<dbReference type="InterPro" id="IPR039164">
    <property type="entry name" value="UBR1-like"/>
</dbReference>
<proteinExistence type="inferred from homology"/>
<dbReference type="Pfam" id="PF18995">
    <property type="entry name" value="PRT6_C"/>
    <property type="match status" value="1"/>
</dbReference>
<feature type="compositionally biased region" description="Acidic residues" evidence="11">
    <location>
        <begin position="1759"/>
        <end position="1770"/>
    </location>
</feature>
<feature type="region of interest" description="Disordered" evidence="11">
    <location>
        <begin position="2399"/>
        <end position="2426"/>
    </location>
</feature>
<feature type="region of interest" description="Disordered" evidence="11">
    <location>
        <begin position="1701"/>
        <end position="1775"/>
    </location>
</feature>
<evidence type="ECO:0000256" key="7">
    <source>
        <dbReference type="ARBA" id="ARBA00022833"/>
    </source>
</evidence>
<dbReference type="PANTHER" id="PTHR21497:SF24">
    <property type="entry name" value="E3 UBIQUITIN-PROTEIN LIGASE UBR1"/>
    <property type="match status" value="1"/>
</dbReference>
<dbReference type="GO" id="GO:0005737">
    <property type="term" value="C:cytoplasm"/>
    <property type="evidence" value="ECO:0007669"/>
    <property type="project" value="TreeGrafter"/>
</dbReference>
<dbReference type="SMART" id="SM00396">
    <property type="entry name" value="ZnF_UBR1"/>
    <property type="match status" value="1"/>
</dbReference>
<dbReference type="InterPro" id="IPR044046">
    <property type="entry name" value="E3_ligase_UBR-like_C"/>
</dbReference>
<keyword evidence="5 10" id="KW-0863">Zinc-finger</keyword>
<feature type="compositionally biased region" description="Polar residues" evidence="11">
    <location>
        <begin position="2208"/>
        <end position="2223"/>
    </location>
</feature>
<dbReference type="EC" id="2.3.2.27" evidence="10"/>
<feature type="region of interest" description="Disordered" evidence="11">
    <location>
        <begin position="2256"/>
        <end position="2289"/>
    </location>
</feature>
<dbReference type="InterPro" id="IPR003769">
    <property type="entry name" value="ClpS_core"/>
</dbReference>
<evidence type="ECO:0000256" key="9">
    <source>
        <dbReference type="PROSITE-ProRule" id="PRU00508"/>
    </source>
</evidence>
<feature type="domain" description="UBR-type" evidence="12">
    <location>
        <begin position="503"/>
        <end position="574"/>
    </location>
</feature>
<keyword evidence="6 10" id="KW-0833">Ubl conjugation pathway</keyword>
<evidence type="ECO:0000256" key="10">
    <source>
        <dbReference type="RuleBase" id="RU366018"/>
    </source>
</evidence>
<comment type="pathway">
    <text evidence="2 10">Protein modification; protein ubiquitination.</text>
</comment>
<feature type="compositionally biased region" description="Low complexity" evidence="11">
    <location>
        <begin position="1528"/>
        <end position="1544"/>
    </location>
</feature>
<evidence type="ECO:0000259" key="12">
    <source>
        <dbReference type="PROSITE" id="PS51157"/>
    </source>
</evidence>
<feature type="compositionally biased region" description="Basic and acidic residues" evidence="11">
    <location>
        <begin position="1734"/>
        <end position="1743"/>
    </location>
</feature>
<dbReference type="GO" id="GO:0061630">
    <property type="term" value="F:ubiquitin protein ligase activity"/>
    <property type="evidence" value="ECO:0007669"/>
    <property type="project" value="UniProtKB-UniRule"/>
</dbReference>
<dbReference type="Pfam" id="PF22960">
    <property type="entry name" value="WHD_UBR1"/>
    <property type="match status" value="1"/>
</dbReference>
<evidence type="ECO:0000313" key="13">
    <source>
        <dbReference type="EMBL" id="TFJ85942.1"/>
    </source>
</evidence>
<evidence type="ECO:0000313" key="14">
    <source>
        <dbReference type="Proteomes" id="UP000355283"/>
    </source>
</evidence>
<feature type="compositionally biased region" description="Basic and acidic residues" evidence="11">
    <location>
        <begin position="1308"/>
        <end position="1321"/>
    </location>
</feature>
<evidence type="ECO:0000256" key="5">
    <source>
        <dbReference type="ARBA" id="ARBA00022771"/>
    </source>
</evidence>
<name>A0A4D9D328_9STRA</name>
<organism evidence="13 14">
    <name type="scientific">Nannochloropsis salina CCMP1776</name>
    <dbReference type="NCBI Taxonomy" id="1027361"/>
    <lineage>
        <taxon>Eukaryota</taxon>
        <taxon>Sar</taxon>
        <taxon>Stramenopiles</taxon>
        <taxon>Ochrophyta</taxon>
        <taxon>Eustigmatophyceae</taxon>
        <taxon>Eustigmatales</taxon>
        <taxon>Monodopsidaceae</taxon>
        <taxon>Microchloropsis</taxon>
        <taxon>Microchloropsis salina</taxon>
    </lineage>
</organism>
<dbReference type="InterPro" id="IPR014719">
    <property type="entry name" value="Ribosomal_bL12_C/ClpS-like"/>
</dbReference>
<feature type="region of interest" description="Disordered" evidence="11">
    <location>
        <begin position="2142"/>
        <end position="2165"/>
    </location>
</feature>
<keyword evidence="7 10" id="KW-0862">Zinc</keyword>
<feature type="compositionally biased region" description="Low complexity" evidence="11">
    <location>
        <begin position="2095"/>
        <end position="2105"/>
    </location>
</feature>
<evidence type="ECO:0000256" key="4">
    <source>
        <dbReference type="ARBA" id="ARBA00022723"/>
    </source>
</evidence>
<protein>
    <recommendedName>
        <fullName evidence="10">E3 ubiquitin-protein ligase</fullName>
        <ecNumber evidence="10">2.3.2.27</ecNumber>
    </recommendedName>
</protein>
<dbReference type="GO" id="GO:0000151">
    <property type="term" value="C:ubiquitin ligase complex"/>
    <property type="evidence" value="ECO:0007669"/>
    <property type="project" value="TreeGrafter"/>
</dbReference>
<feature type="region of interest" description="Disordered" evidence="11">
    <location>
        <begin position="2018"/>
        <end position="2112"/>
    </location>
</feature>
<feature type="compositionally biased region" description="Basic and acidic residues" evidence="11">
    <location>
        <begin position="2142"/>
        <end position="2157"/>
    </location>
</feature>
<comment type="caution">
    <text evidence="13">The sequence shown here is derived from an EMBL/GenBank/DDBJ whole genome shotgun (WGS) entry which is preliminary data.</text>
</comment>
<dbReference type="InterPro" id="IPR003126">
    <property type="entry name" value="Znf_UBR"/>
</dbReference>
<comment type="function">
    <text evidence="10">Ubiquitin ligase protein which is a component of the N-end rule pathway. Recognizes and binds to proteins bearing specific N-terminal residues that are destabilizing according to the N-end rule, leading to their ubiquitination and subsequent degradation.</text>
</comment>
<feature type="region of interest" description="Disordered" evidence="11">
    <location>
        <begin position="55"/>
        <end position="74"/>
    </location>
</feature>
<feature type="region of interest" description="Disordered" evidence="11">
    <location>
        <begin position="2525"/>
        <end position="2558"/>
    </location>
</feature>
<dbReference type="GO" id="GO:0071596">
    <property type="term" value="P:ubiquitin-dependent protein catabolic process via the N-end rule pathway"/>
    <property type="evidence" value="ECO:0007669"/>
    <property type="project" value="UniProtKB-UniRule"/>
</dbReference>
<feature type="compositionally biased region" description="Low complexity" evidence="11">
    <location>
        <begin position="57"/>
        <end position="72"/>
    </location>
</feature>
<dbReference type="FunFam" id="2.10.110.30:FF:000002">
    <property type="entry name" value="Putative e3 ubiquitin-protein ligase ubr3"/>
    <property type="match status" value="1"/>
</dbReference>
<dbReference type="UniPathway" id="UPA00143"/>
<dbReference type="GO" id="GO:0016567">
    <property type="term" value="P:protein ubiquitination"/>
    <property type="evidence" value="ECO:0007669"/>
    <property type="project" value="UniProtKB-UniRule"/>
</dbReference>
<feature type="region of interest" description="Disordered" evidence="11">
    <location>
        <begin position="1528"/>
        <end position="1571"/>
    </location>
</feature>
<evidence type="ECO:0000256" key="6">
    <source>
        <dbReference type="ARBA" id="ARBA00022786"/>
    </source>
</evidence>
<evidence type="ECO:0000256" key="2">
    <source>
        <dbReference type="ARBA" id="ARBA00004906"/>
    </source>
</evidence>
<dbReference type="Pfam" id="PF02617">
    <property type="entry name" value="ClpS"/>
    <property type="match status" value="1"/>
</dbReference>
<keyword evidence="4 10" id="KW-0479">Metal-binding</keyword>
<feature type="compositionally biased region" description="Acidic residues" evidence="11">
    <location>
        <begin position="1079"/>
        <end position="1101"/>
    </location>
</feature>
<feature type="region of interest" description="Disordered" evidence="11">
    <location>
        <begin position="1308"/>
        <end position="1343"/>
    </location>
</feature>
<feature type="compositionally biased region" description="Basic and acidic residues" evidence="11">
    <location>
        <begin position="2018"/>
        <end position="2030"/>
    </location>
</feature>
<feature type="compositionally biased region" description="Polar residues" evidence="11">
    <location>
        <begin position="2539"/>
        <end position="2548"/>
    </location>
</feature>
<dbReference type="SUPFAM" id="SSF54736">
    <property type="entry name" value="ClpS-like"/>
    <property type="match status" value="1"/>
</dbReference>
<dbReference type="CDD" id="cd19673">
    <property type="entry name" value="UBR-box_UBR3"/>
    <property type="match status" value="1"/>
</dbReference>
<sequence>MQLLQSSRRSTSLLALIIFLHFISHGFHAFFLPIHVSLTHLSTKTVRSVSVPVKAAGSGSESSSPKSSPLGPVQNIKRATSTAALLLGTCIGSFDTSGVPPSQAADLTPLPPEFRTAIMAMRDAAEPLSLRDAAKAVSELPGLDELLYDDGSRRAINTELKELRQERPDLWDAETSYYGGVIRRAVNPFHVLELIPLLKGQRRGGRGTTLGFHFTCKFAPPLSFDTNNRQTGTSKTAWAHTGPCVKVEAAGFMSAQEPQPEGGEVVPLTNEDIMLPAVETEGDEEDMEVDALGSDEEERHLIRRLRQSGLAAREARSGHDLLQQRHEAMDEETEDDEDDDGLRAGNQARAVVHGGIEGRTSAAFPPGSSSLGAMVTPSPHTNRAKNRPSEAVREVVRALRQEESVPVADLLARLRATKGELASFLFSFPVPTRTGISLKAPVRLRAMQWLLVVDYATELQQAGVQPHEPEMGGEQEGEERELGLVPADPGVLVERVGAMAPHRICQFAFKRNDIVWICKDCQKDETCVLCNDCFRLSQHQGHEVYFYQTQAGGCCDCGDEDAWDKAGFCPRHGQDGNDPLSHLPPLFIAGSRWTMAQSVLFLRQAVAALQESYDLEHVEDAVWAGEAAAPGPGEPGEYYLTLHNDDMHSKREVVEVLQQCLGLNLQTARVLTDVVQEQGEARLHFGSLEEVRPKARRLQARSLSVSLVTRRLHKIEKVAVLLVQWLYTLAGISGGTCRLVVEQLQPSALNRLMVAHGHLPKPLATALHALYLFLMADQSFKKAVAQSYADTYLTVTSYYAAGIGVAESALYTLSVQFLNRSAFVNDLVGHRHFLEVLVQALADMIQRAAGPSSSATSPPSSPTAVTALPASLSHLSSSTAHLSTPSLSSSSHNRGISGNLLVSHPIFRHRRYSPVVADLKFVLNIPGVSAHFANTCMDVWLSRLLIPLQYMHAQERETDEHVTYESREWMYAFNVQISLCHVLDCLLSWVRTAPLGVAIAAQTESRGIKDADMDVPVRLAKQEEWQERGDKGVGTSDFGSQASVVVAGIQILGAIKSWQETYCKAFSSQGVEVAREVWEEAGEEEEEGIEEEDEEEKEEEQSILSPPEDISDAGGRLAASAESSERGFSAASSSLDPQTPLLPGPAAGATVSYPCYPKGTLHLLRLPLRHSFHLILHRAFAFLVREAVKNPALLSSTSAEGDLGQLLAHIKKEPLLGLGLFEMPVSVLVLSAEIRAGLWRRNGQLMMDQVINYREPPFCRVFRDMDLLLVQMAALAWGDWEKVMNALLRRFHVWTWLPPAGWEDVGKAAEARGQGGDRKATDSSSWMRPEGGQRPRSGRPWHRRDRWDDDVVRETLLPLGEECLLLLILLITEVPLPPMPPQDRHRLSLRREIVHRLASGPCTHSEVHECCHHSSDGSEVIPESMIEEILASVAVRREARDLEAERFVLSENAWEEYDPAFFHMTNQAHQQALEMRPSPKKESGPSPKACVRPPPPAHPVFAPLRLGLLSSRTLLQVIRTVLMKAFPPSGRSSSGAPASTSFLSEPTEPTDSTGFIAPLPSPPPPSSSSSACIRDSLLPRCLHLLTLAVHALGDCPSSPATRSFFAAMHDTSALPSSSSPSLFSLLLALPSSIASSSDVHLLQGTQWLLQNLGRLDPVCQAALDRSVAVGEGAEKIALSTHARKKTAREKMLAKMQRSAAEFLKGQEGKEEEEEDVPRRVREKKGGDNGMVDEDGGRAGESAEGRILPSPRKKSLGELGTEETNGEEGMEREEKAGGEELLPRKPVCMACRGSSAKEDSSPLGYAAFVQRSNVLSRSLPLGQLDACPASSSPQKLGRRRRREADRKCGLEEEEEGREEEGTIEGGRNVARSGKEGGSQERRQGLVVQLCGHALHYGCFDAYFASVVESSEAMGNLIYNVQAGEYPCPYCKAVSTCLVPHIPVVEDAGLFGGVVMGAGADVIDRQGARKGKDGKRETVVWRFEDHLQALVEADDEDMDEQMRGKTTEEEEKECLEAWDVHEQEGWEEKDSTVLRTSQGAERAHVPESVSSFEGAQAAMAIEEKEKGEEESEEEQEAARNEAALTESCRLFLKSIDSGGSPSSPSSRSRGERGWESDLPVDRYLKVCESLAYTLAVAQVEMGHGGEEKGRKGWHADGGRGDIGGTSGTCSGGDHADVARMTRLNALIRVLGYMTRPLWPSFLDPLPSPVTDSQAAGFSGSTTEHQGVQEGGDKGDAVGMLTSMGRGFGEDAPLLSAQHLRKRRRGGPEAQERGLGGVGGRKRRQGRAEGVAPRVRMAGPLARLLLGGGCPLNVGRGSSSLLRTEQPLLSQNVWCVWVAAAVDLTFLAPSVSSAQGGRAQTGKESSRGKTEEDVLRDLTCAIFVARVVQVLWDTGGVFRLAPGGGGKGKEEAMEIPGGPRLGANGDREDLEEGASREETLLLEGVSAAMGEAKEGPSPVERAEMLAMSAWGMRLGRSMASRAVATLSVEEAQERVSPGQLASRFEMAKQAGKALLECAALFVRVKTAQGGDGGAKRGKTAGTDGQSESDSGSGRGRVASSWPGWQLTGPGASFTDLRRAMGVPEFAELSREEGQMWTCLAITWLSEWSQRFLARPPSSPPSYLVRPAGPSSWDRDRRSLDYPVWAPPRFVPLRASYTELHSELIARLLSAFDQNEVGDSAFPMASGGVAGTGAITPVAAAGGGGGGGPRVENPVLCLVCNAALEAGRGRCTAHARACGRGVGVFFLLQDCSVLLIYLDRACYFPSPYVDVYGERHKQFRGRPLHLDERRLEALRRVWAKQRVPYEVVQARSTSKHVILTNYY</sequence>
<dbReference type="Gene3D" id="3.30.1390.10">
    <property type="match status" value="1"/>
</dbReference>
<dbReference type="GO" id="GO:0008270">
    <property type="term" value="F:zinc ion binding"/>
    <property type="evidence" value="ECO:0007669"/>
    <property type="project" value="UniProtKB-UniRule"/>
</dbReference>
<feature type="compositionally biased region" description="Basic and acidic residues" evidence="11">
    <location>
        <begin position="1716"/>
        <end position="1726"/>
    </location>
</feature>
<keyword evidence="3 10" id="KW-0808">Transferase</keyword>
<evidence type="ECO:0000256" key="1">
    <source>
        <dbReference type="ARBA" id="ARBA00000900"/>
    </source>
</evidence>
<feature type="zinc finger region" description="UBR-type" evidence="9">
    <location>
        <begin position="503"/>
        <end position="574"/>
    </location>
</feature>
<dbReference type="Pfam" id="PF02207">
    <property type="entry name" value="zf-UBR"/>
    <property type="match status" value="1"/>
</dbReference>